<keyword evidence="4" id="KW-0378">Hydrolase</keyword>
<feature type="compositionally biased region" description="Pro residues" evidence="8">
    <location>
        <begin position="206"/>
        <end position="218"/>
    </location>
</feature>
<gene>
    <name evidence="11" type="primary">LOC100906512</name>
</gene>
<keyword evidence="6" id="KW-0460">Magnesium</keyword>
<evidence type="ECO:0000256" key="3">
    <source>
        <dbReference type="ARBA" id="ARBA00022723"/>
    </source>
</evidence>
<dbReference type="GO" id="GO:0008296">
    <property type="term" value="F:3'-5'-DNA exonuclease activity"/>
    <property type="evidence" value="ECO:0007669"/>
    <property type="project" value="TreeGrafter"/>
</dbReference>
<evidence type="ECO:0000256" key="6">
    <source>
        <dbReference type="ARBA" id="ARBA00022842"/>
    </source>
</evidence>
<dbReference type="GeneID" id="100906512"/>
<evidence type="ECO:0000256" key="5">
    <source>
        <dbReference type="ARBA" id="ARBA00022839"/>
    </source>
</evidence>
<dbReference type="SMART" id="SM00479">
    <property type="entry name" value="EXOIII"/>
    <property type="match status" value="1"/>
</dbReference>
<keyword evidence="5" id="KW-0269">Exonuclease</keyword>
<dbReference type="GO" id="GO:0005737">
    <property type="term" value="C:cytoplasm"/>
    <property type="evidence" value="ECO:0007669"/>
    <property type="project" value="TreeGrafter"/>
</dbReference>
<comment type="similarity">
    <text evidence="7">Belongs to the exonuclease superfamily. TREX family.</text>
</comment>
<reference evidence="11" key="1">
    <citation type="submission" date="2025-08" db="UniProtKB">
        <authorList>
            <consortium name="RefSeq"/>
        </authorList>
    </citation>
    <scope>IDENTIFICATION</scope>
</reference>
<evidence type="ECO:0000256" key="8">
    <source>
        <dbReference type="SAM" id="MobiDB-lite"/>
    </source>
</evidence>
<dbReference type="GO" id="GO:0046872">
    <property type="term" value="F:metal ion binding"/>
    <property type="evidence" value="ECO:0007669"/>
    <property type="project" value="UniProtKB-KW"/>
</dbReference>
<sequence length="375" mass="42422">MDIKTLVFIDLEATHLPSRIPPFGPPRITEIALLACRTKHFKPPFRVTDRLSLCVNPPENIPVETTDITGLNNYNLENQRVFADLAPTVKSFLLTLDQPICLVAHNGGNFDFPLLKAELDEADVSWDELQLFTCDSLEAFRFILPNFPGSIQNDSGNEADEQKDPPRTSGPVETEDAACTSPKNACLHETSDSSSPENGLRTPPRSQQPPKPNHPPQAPLKRKAIGRVYETGADGRRHEKRASYKLSSIYERFYRDCPMVCHHALADCEMLFKCCSVIRRELFQFLEERRSHFNVVIPMWSQKSRQSTMTTRSGKILATPTRKVPTINPTTPVKTDRRRRVRRLLQDGDEEMSKGRNAQDNEGLQLLEATESMVL</sequence>
<name>A0AAJ6QVG5_9ACAR</name>
<dbReference type="InterPro" id="IPR013520">
    <property type="entry name" value="Ribonucl_H"/>
</dbReference>
<dbReference type="InterPro" id="IPR036397">
    <property type="entry name" value="RNaseH_sf"/>
</dbReference>
<dbReference type="PANTHER" id="PTHR13058">
    <property type="entry name" value="THREE PRIME REPAIR EXONUCLEASE 1, 2"/>
    <property type="match status" value="1"/>
</dbReference>
<feature type="domain" description="Exonuclease" evidence="9">
    <location>
        <begin position="5"/>
        <end position="284"/>
    </location>
</feature>
<dbReference type="Proteomes" id="UP000694867">
    <property type="component" value="Unplaced"/>
</dbReference>
<evidence type="ECO:0000256" key="4">
    <source>
        <dbReference type="ARBA" id="ARBA00022801"/>
    </source>
</evidence>
<proteinExistence type="inferred from homology"/>
<evidence type="ECO:0000256" key="7">
    <source>
        <dbReference type="ARBA" id="ARBA00025769"/>
    </source>
</evidence>
<dbReference type="GO" id="GO:0006308">
    <property type="term" value="P:DNA catabolic process"/>
    <property type="evidence" value="ECO:0007669"/>
    <property type="project" value="TreeGrafter"/>
</dbReference>
<dbReference type="PANTHER" id="PTHR13058:SF19">
    <property type="entry name" value="LD40940P"/>
    <property type="match status" value="1"/>
</dbReference>
<feature type="region of interest" description="Disordered" evidence="8">
    <location>
        <begin position="151"/>
        <end position="224"/>
    </location>
</feature>
<evidence type="ECO:0000259" key="9">
    <source>
        <dbReference type="SMART" id="SM00479"/>
    </source>
</evidence>
<evidence type="ECO:0000313" key="11">
    <source>
        <dbReference type="RefSeq" id="XP_003745182.1"/>
    </source>
</evidence>
<keyword evidence="2" id="KW-0540">Nuclease</keyword>
<keyword evidence="10" id="KW-1185">Reference proteome</keyword>
<dbReference type="AlphaFoldDB" id="A0AAJ6QVG5"/>
<dbReference type="InterPro" id="IPR012337">
    <property type="entry name" value="RNaseH-like_sf"/>
</dbReference>
<dbReference type="Gene3D" id="3.30.420.10">
    <property type="entry name" value="Ribonuclease H-like superfamily/Ribonuclease H"/>
    <property type="match status" value="1"/>
</dbReference>
<evidence type="ECO:0000256" key="1">
    <source>
        <dbReference type="ARBA" id="ARBA00001946"/>
    </source>
</evidence>
<dbReference type="SUPFAM" id="SSF53098">
    <property type="entry name" value="Ribonuclease H-like"/>
    <property type="match status" value="1"/>
</dbReference>
<protein>
    <submittedName>
        <fullName evidence="11">Uncharacterized protein LOC100906512</fullName>
    </submittedName>
</protein>
<organism evidence="10 11">
    <name type="scientific">Galendromus occidentalis</name>
    <name type="common">western predatory mite</name>
    <dbReference type="NCBI Taxonomy" id="34638"/>
    <lineage>
        <taxon>Eukaryota</taxon>
        <taxon>Metazoa</taxon>
        <taxon>Ecdysozoa</taxon>
        <taxon>Arthropoda</taxon>
        <taxon>Chelicerata</taxon>
        <taxon>Arachnida</taxon>
        <taxon>Acari</taxon>
        <taxon>Parasitiformes</taxon>
        <taxon>Mesostigmata</taxon>
        <taxon>Gamasina</taxon>
        <taxon>Phytoseioidea</taxon>
        <taxon>Phytoseiidae</taxon>
        <taxon>Typhlodrominae</taxon>
        <taxon>Galendromus</taxon>
    </lineage>
</organism>
<dbReference type="InterPro" id="IPR040393">
    <property type="entry name" value="TREX1/2"/>
</dbReference>
<dbReference type="GO" id="GO:0003676">
    <property type="term" value="F:nucleic acid binding"/>
    <property type="evidence" value="ECO:0007669"/>
    <property type="project" value="InterPro"/>
</dbReference>
<accession>A0AAJ6QVG5</accession>
<evidence type="ECO:0000256" key="2">
    <source>
        <dbReference type="ARBA" id="ARBA00022722"/>
    </source>
</evidence>
<evidence type="ECO:0000313" key="10">
    <source>
        <dbReference type="Proteomes" id="UP000694867"/>
    </source>
</evidence>
<dbReference type="RefSeq" id="XP_003745182.1">
    <property type="nucleotide sequence ID" value="XM_003745134.2"/>
</dbReference>
<dbReference type="Pfam" id="PF00929">
    <property type="entry name" value="RNase_T"/>
    <property type="match status" value="1"/>
</dbReference>
<keyword evidence="3" id="KW-0479">Metal-binding</keyword>
<comment type="cofactor">
    <cofactor evidence="1">
        <name>Mg(2+)</name>
        <dbReference type="ChEBI" id="CHEBI:18420"/>
    </cofactor>
</comment>
<dbReference type="KEGG" id="goe:100906512"/>